<evidence type="ECO:0000313" key="9">
    <source>
        <dbReference type="EMBL" id="VUZ84378.1"/>
    </source>
</evidence>
<evidence type="ECO:0000259" key="8">
    <source>
        <dbReference type="Pfam" id="PF00535"/>
    </source>
</evidence>
<keyword evidence="2" id="KW-0328">Glycosyltransferase</keyword>
<keyword evidence="6 7" id="KW-0472">Membrane</keyword>
<dbReference type="Proteomes" id="UP000334340">
    <property type="component" value="Unassembled WGS sequence"/>
</dbReference>
<organism evidence="9 10">
    <name type="scientific">Candidatus Methylomirabilis lanthanidiphila</name>
    <dbReference type="NCBI Taxonomy" id="2211376"/>
    <lineage>
        <taxon>Bacteria</taxon>
        <taxon>Candidatus Methylomirabilota</taxon>
        <taxon>Candidatus Methylomirabilia</taxon>
        <taxon>Candidatus Methylomirabilales</taxon>
        <taxon>Candidatus Methylomirabilaceae</taxon>
        <taxon>Candidatus Methylomirabilis</taxon>
    </lineage>
</organism>
<keyword evidence="4 7" id="KW-0812">Transmembrane</keyword>
<name>A0A564ZIM0_9BACT</name>
<dbReference type="AlphaFoldDB" id="A0A564ZIM0"/>
<evidence type="ECO:0000256" key="7">
    <source>
        <dbReference type="SAM" id="Phobius"/>
    </source>
</evidence>
<dbReference type="InterPro" id="IPR050256">
    <property type="entry name" value="Glycosyltransferase_2"/>
</dbReference>
<gene>
    <name evidence="9" type="ORF">MELA_00749</name>
</gene>
<reference evidence="9 10" key="1">
    <citation type="submission" date="2019-07" db="EMBL/GenBank/DDBJ databases">
        <authorList>
            <person name="Cremers G."/>
        </authorList>
    </citation>
    <scope>NUCLEOTIDE SEQUENCE [LARGE SCALE GENOMIC DNA]</scope>
</reference>
<comment type="subcellular location">
    <subcellularLocation>
        <location evidence="1">Membrane</location>
        <topology evidence="1">Multi-pass membrane protein</topology>
    </subcellularLocation>
</comment>
<dbReference type="Gene3D" id="3.90.550.10">
    <property type="entry name" value="Spore Coat Polysaccharide Biosynthesis Protein SpsA, Chain A"/>
    <property type="match status" value="1"/>
</dbReference>
<keyword evidence="3 9" id="KW-0808">Transferase</keyword>
<feature type="domain" description="Glycosyltransferase 2-like" evidence="8">
    <location>
        <begin position="4"/>
        <end position="148"/>
    </location>
</feature>
<keyword evidence="10" id="KW-1185">Reference proteome</keyword>
<evidence type="ECO:0000256" key="4">
    <source>
        <dbReference type="ARBA" id="ARBA00022692"/>
    </source>
</evidence>
<evidence type="ECO:0000256" key="2">
    <source>
        <dbReference type="ARBA" id="ARBA00022676"/>
    </source>
</evidence>
<dbReference type="InterPro" id="IPR001173">
    <property type="entry name" value="Glyco_trans_2-like"/>
</dbReference>
<dbReference type="PANTHER" id="PTHR48090">
    <property type="entry name" value="UNDECAPRENYL-PHOSPHATE 4-DEOXY-4-FORMAMIDO-L-ARABINOSE TRANSFERASE-RELATED"/>
    <property type="match status" value="1"/>
</dbReference>
<evidence type="ECO:0000256" key="6">
    <source>
        <dbReference type="ARBA" id="ARBA00023136"/>
    </source>
</evidence>
<dbReference type="GO" id="GO:0005886">
    <property type="term" value="C:plasma membrane"/>
    <property type="evidence" value="ECO:0007669"/>
    <property type="project" value="TreeGrafter"/>
</dbReference>
<feature type="transmembrane region" description="Helical" evidence="7">
    <location>
        <begin position="261"/>
        <end position="286"/>
    </location>
</feature>
<keyword evidence="5 7" id="KW-1133">Transmembrane helix</keyword>
<evidence type="ECO:0000256" key="5">
    <source>
        <dbReference type="ARBA" id="ARBA00022989"/>
    </source>
</evidence>
<dbReference type="InterPro" id="IPR029044">
    <property type="entry name" value="Nucleotide-diphossugar_trans"/>
</dbReference>
<dbReference type="PANTHER" id="PTHR48090:SF1">
    <property type="entry name" value="PROPHAGE BACTOPRENOL GLUCOSYL TRANSFERASE HOMOLOG"/>
    <property type="match status" value="1"/>
</dbReference>
<evidence type="ECO:0000256" key="1">
    <source>
        <dbReference type="ARBA" id="ARBA00004141"/>
    </source>
</evidence>
<sequence length="309" mass="33639">MRLSIGIPVFNEEAVLPQLITRLLPVLNSIPGGPHEVVFVDDGSTDGTRGILVSAARRDRRMKVVALSRNFGHQAAMSAALDYATGDAVVLMDGDLQDEPEVIPEFVRHYEAGAHVVYARRASREEGLVLRTSYLLFYRLLSSLAEVKLPLDAGDFALLGSPVIAAVRRLPERERYLRGLRAWVGFTQVGVDVPRRARFAGKSKYSTWKLIKLALDGLCSFSIVPLRAAALAGLVAIVLSSIFAAYSIYMRLMVGTVPAGFTASLLVMTFLSGVQLLFLAVIGEYLGRIYGEAKGRPPYVVAEIVNGCD</sequence>
<proteinExistence type="predicted"/>
<feature type="transmembrane region" description="Helical" evidence="7">
    <location>
        <begin position="228"/>
        <end position="249"/>
    </location>
</feature>
<evidence type="ECO:0000256" key="3">
    <source>
        <dbReference type="ARBA" id="ARBA00022679"/>
    </source>
</evidence>
<dbReference type="GO" id="GO:0016757">
    <property type="term" value="F:glycosyltransferase activity"/>
    <property type="evidence" value="ECO:0007669"/>
    <property type="project" value="UniProtKB-KW"/>
</dbReference>
<dbReference type="EMBL" id="CABIKM010000011">
    <property type="protein sequence ID" value="VUZ84378.1"/>
    <property type="molecule type" value="Genomic_DNA"/>
</dbReference>
<dbReference type="Pfam" id="PF00535">
    <property type="entry name" value="Glycos_transf_2"/>
    <property type="match status" value="1"/>
</dbReference>
<accession>A0A564ZIM0</accession>
<protein>
    <submittedName>
        <fullName evidence="9">Glycosyl transferase</fullName>
        <ecNumber evidence="9">2.-.-.-</ecNumber>
    </submittedName>
</protein>
<evidence type="ECO:0000313" key="10">
    <source>
        <dbReference type="Proteomes" id="UP000334340"/>
    </source>
</evidence>
<dbReference type="EC" id="2.-.-.-" evidence="9"/>
<dbReference type="CDD" id="cd04187">
    <property type="entry name" value="DPM1_like_bac"/>
    <property type="match status" value="1"/>
</dbReference>
<dbReference type="SUPFAM" id="SSF53448">
    <property type="entry name" value="Nucleotide-diphospho-sugar transferases"/>
    <property type="match status" value="1"/>
</dbReference>